<reference evidence="1" key="1">
    <citation type="journal article" date="2008" name="Nature">
        <title>The amphioxus genome and the evolution of the chordate karyotype.</title>
        <authorList>
            <consortium name="US DOE Joint Genome Institute (JGI-PGF)"/>
            <person name="Putnam N.H."/>
            <person name="Butts T."/>
            <person name="Ferrier D.E.K."/>
            <person name="Furlong R.F."/>
            <person name="Hellsten U."/>
            <person name="Kawashima T."/>
            <person name="Robinson-Rechavi M."/>
            <person name="Shoguchi E."/>
            <person name="Terry A."/>
            <person name="Yu J.-K."/>
            <person name="Benito-Gutierrez E.L."/>
            <person name="Dubchak I."/>
            <person name="Garcia-Fernandez J."/>
            <person name="Gibson-Brown J.J."/>
            <person name="Grigoriev I.V."/>
            <person name="Horton A.C."/>
            <person name="de Jong P.J."/>
            <person name="Jurka J."/>
            <person name="Kapitonov V.V."/>
            <person name="Kohara Y."/>
            <person name="Kuroki Y."/>
            <person name="Lindquist E."/>
            <person name="Lucas S."/>
            <person name="Osoegawa K."/>
            <person name="Pennacchio L.A."/>
            <person name="Salamov A.A."/>
            <person name="Satou Y."/>
            <person name="Sauka-Spengler T."/>
            <person name="Schmutz J."/>
            <person name="Shin-I T."/>
            <person name="Toyoda A."/>
            <person name="Bronner-Fraser M."/>
            <person name="Fujiyama A."/>
            <person name="Holland L.Z."/>
            <person name="Holland P.W.H."/>
            <person name="Satoh N."/>
            <person name="Rokhsar D.S."/>
        </authorList>
    </citation>
    <scope>NUCLEOTIDE SEQUENCE [LARGE SCALE GENOMIC DNA]</scope>
    <source>
        <strain evidence="1">S238N-H82</strain>
        <tissue evidence="1">Testes</tissue>
    </source>
</reference>
<protein>
    <submittedName>
        <fullName evidence="1">Uncharacterized protein</fullName>
    </submittedName>
</protein>
<accession>C3XT21</accession>
<evidence type="ECO:0000313" key="1">
    <source>
        <dbReference type="EMBL" id="EEN68754.1"/>
    </source>
</evidence>
<name>C3XT21_BRAFL</name>
<proteinExistence type="predicted"/>
<dbReference type="AlphaFoldDB" id="C3XT21"/>
<organism>
    <name type="scientific">Branchiostoma floridae</name>
    <name type="common">Florida lancelet</name>
    <name type="synonym">Amphioxus</name>
    <dbReference type="NCBI Taxonomy" id="7739"/>
    <lineage>
        <taxon>Eukaryota</taxon>
        <taxon>Metazoa</taxon>
        <taxon>Chordata</taxon>
        <taxon>Cephalochordata</taxon>
        <taxon>Leptocardii</taxon>
        <taxon>Amphioxiformes</taxon>
        <taxon>Branchiostomatidae</taxon>
        <taxon>Branchiostoma</taxon>
    </lineage>
</organism>
<dbReference type="EMBL" id="GG666461">
    <property type="protein sequence ID" value="EEN68754.1"/>
    <property type="molecule type" value="Genomic_DNA"/>
</dbReference>
<sequence length="141" mass="15814">MRTLPTLAAGTTMPHRMTANIVYPHYEDDSIEEEIARSKTTAIFLAEKRTDDGNRTYVIVQGQPITTCNGVQLGFLTMVGTVYTFQLLHPSCIAPAMVFIEHHLICDPNDNKKDLSAPFRKLYAKFLSFKEEKGADDSDSE</sequence>
<gene>
    <name evidence="1" type="ORF">BRAFLDRAFT_97275</name>
</gene>
<dbReference type="InParanoid" id="C3XT21"/>